<accession>A0A378X9U2</accession>
<name>A0A378X9U2_9BURK</name>
<dbReference type="InterPro" id="IPR054265">
    <property type="entry name" value="DUF6996"/>
</dbReference>
<reference evidence="2 3" key="1">
    <citation type="submission" date="2018-06" db="EMBL/GenBank/DDBJ databases">
        <authorList>
            <consortium name="Pathogen Informatics"/>
            <person name="Doyle S."/>
        </authorList>
    </citation>
    <scope>NUCLEOTIDE SEQUENCE [LARGE SCALE GENOMIC DNA]</scope>
    <source>
        <strain evidence="2 3">NCTC11997</strain>
    </source>
</reference>
<evidence type="ECO:0000313" key="3">
    <source>
        <dbReference type="Proteomes" id="UP000254603"/>
    </source>
</evidence>
<dbReference type="Proteomes" id="UP000254603">
    <property type="component" value="Unassembled WGS sequence"/>
</dbReference>
<protein>
    <recommendedName>
        <fullName evidence="1">DUF6996 domain-containing protein</fullName>
    </recommendedName>
</protein>
<dbReference type="AlphaFoldDB" id="A0A378X9U2"/>
<sequence>MSSNTKLDQNWEKIFLKYKILDEIKKNGFFEITSKEINEFREARLMTKFDHRSQLPIERQLLCPVLRQLTWPVFYCPFC</sequence>
<feature type="domain" description="DUF6996" evidence="1">
    <location>
        <begin position="8"/>
        <end position="56"/>
    </location>
</feature>
<organism evidence="2 3">
    <name type="scientific">Oligella ureolytica</name>
    <dbReference type="NCBI Taxonomy" id="90244"/>
    <lineage>
        <taxon>Bacteria</taxon>
        <taxon>Pseudomonadati</taxon>
        <taxon>Pseudomonadota</taxon>
        <taxon>Betaproteobacteria</taxon>
        <taxon>Burkholderiales</taxon>
        <taxon>Alcaligenaceae</taxon>
        <taxon>Oligella</taxon>
    </lineage>
</organism>
<dbReference type="RefSeq" id="WP_018574947.1">
    <property type="nucleotide sequence ID" value="NZ_CP065725.1"/>
</dbReference>
<dbReference type="STRING" id="1122619.GCA_000373745_01774"/>
<gene>
    <name evidence="2" type="ORF">NCTC11997_00210</name>
</gene>
<dbReference type="Pfam" id="PF22515">
    <property type="entry name" value="DUF6996"/>
    <property type="match status" value="1"/>
</dbReference>
<evidence type="ECO:0000259" key="1">
    <source>
        <dbReference type="Pfam" id="PF22515"/>
    </source>
</evidence>
<dbReference type="EMBL" id="UGSB01000001">
    <property type="protein sequence ID" value="SUA50448.1"/>
    <property type="molecule type" value="Genomic_DNA"/>
</dbReference>
<evidence type="ECO:0000313" key="2">
    <source>
        <dbReference type="EMBL" id="SUA50448.1"/>
    </source>
</evidence>
<proteinExistence type="predicted"/>